<dbReference type="InterPro" id="IPR020904">
    <property type="entry name" value="Sc_DH/Rdtase_CS"/>
</dbReference>
<evidence type="ECO:0000256" key="4">
    <source>
        <dbReference type="SAM" id="Phobius"/>
    </source>
</evidence>
<keyword evidence="4" id="KW-0472">Membrane</keyword>
<evidence type="ECO:0000313" key="5">
    <source>
        <dbReference type="EMBL" id="KAA8579429.1"/>
    </source>
</evidence>
<dbReference type="InterPro" id="IPR036291">
    <property type="entry name" value="NAD(P)-bd_dom_sf"/>
</dbReference>
<keyword evidence="2" id="KW-0560">Oxidoreductase</keyword>
<keyword evidence="6" id="KW-1185">Reference proteome</keyword>
<organism evidence="5 6">
    <name type="scientific">Etheostoma spectabile</name>
    <name type="common">orangethroat darter</name>
    <dbReference type="NCBI Taxonomy" id="54343"/>
    <lineage>
        <taxon>Eukaryota</taxon>
        <taxon>Metazoa</taxon>
        <taxon>Chordata</taxon>
        <taxon>Craniata</taxon>
        <taxon>Vertebrata</taxon>
        <taxon>Euteleostomi</taxon>
        <taxon>Actinopterygii</taxon>
        <taxon>Neopterygii</taxon>
        <taxon>Teleostei</taxon>
        <taxon>Neoteleostei</taxon>
        <taxon>Acanthomorphata</taxon>
        <taxon>Eupercaria</taxon>
        <taxon>Perciformes</taxon>
        <taxon>Percoidei</taxon>
        <taxon>Percidae</taxon>
        <taxon>Etheostomatinae</taxon>
        <taxon>Etheostoma</taxon>
    </lineage>
</organism>
<sequence>MDTLFFIGQIIGVGSVFVLLFFVLAQLVSHVGRGLDGRGRAVLVTGCDSGFGHQLARALDQKGFVVFAGCLSPEGPGAQSLARQSSRNLRVLQLDVTREEEVLQAKKVVHDNLPDKGLWAVVNNAGISDWAEIEWSSIADFQNMVDINLFGAIRTTLAFLPLIREAKGRMVYMSSIFAFFNCLNMAAYSVSKRGLEAFADCLRVEMDSFGVKVWERCVS</sequence>
<evidence type="ECO:0000256" key="2">
    <source>
        <dbReference type="ARBA" id="ARBA00023002"/>
    </source>
</evidence>
<protein>
    <recommendedName>
        <fullName evidence="7">D-beta-hydroxybutyrate dehydrogenase, mitochondrial</fullName>
    </recommendedName>
</protein>
<proteinExistence type="inferred from homology"/>
<dbReference type="PANTHER" id="PTHR43313:SF43">
    <property type="entry name" value="D-BETA-HYDROXYBUTYRATE DEHYDROGENASE, MITOCHONDRIAL"/>
    <property type="match status" value="1"/>
</dbReference>
<dbReference type="InterPro" id="IPR002347">
    <property type="entry name" value="SDR_fam"/>
</dbReference>
<dbReference type="GO" id="GO:0016491">
    <property type="term" value="F:oxidoreductase activity"/>
    <property type="evidence" value="ECO:0007669"/>
    <property type="project" value="UniProtKB-KW"/>
</dbReference>
<reference evidence="5 6" key="1">
    <citation type="submission" date="2019-08" db="EMBL/GenBank/DDBJ databases">
        <title>A chromosome-level genome assembly, high-density linkage maps, and genome scans reveal the genomic architecture of hybrid incompatibilities underlying speciation via character displacement in darters (Percidae: Etheostominae).</title>
        <authorList>
            <person name="Moran R.L."/>
            <person name="Catchen J.M."/>
            <person name="Fuller R.C."/>
        </authorList>
    </citation>
    <scope>NUCLEOTIDE SEQUENCE [LARGE SCALE GENOMIC DNA]</scope>
    <source>
        <strain evidence="5">EspeVRDwgs_2016</strain>
        <tissue evidence="5">Muscle</tissue>
    </source>
</reference>
<gene>
    <name evidence="5" type="ORF">FQN60_006522</name>
</gene>
<evidence type="ECO:0000256" key="3">
    <source>
        <dbReference type="RuleBase" id="RU000363"/>
    </source>
</evidence>
<comment type="similarity">
    <text evidence="1 3">Belongs to the short-chain dehydrogenases/reductases (SDR) family.</text>
</comment>
<dbReference type="PROSITE" id="PS00061">
    <property type="entry name" value="ADH_SHORT"/>
    <property type="match status" value="1"/>
</dbReference>
<comment type="caution">
    <text evidence="5">The sequence shown here is derived from an EMBL/GenBank/DDBJ whole genome shotgun (WGS) entry which is preliminary data.</text>
</comment>
<keyword evidence="4" id="KW-1133">Transmembrane helix</keyword>
<evidence type="ECO:0008006" key="7">
    <source>
        <dbReference type="Google" id="ProtNLM"/>
    </source>
</evidence>
<dbReference type="PRINTS" id="PR00080">
    <property type="entry name" value="SDRFAMILY"/>
</dbReference>
<dbReference type="SUPFAM" id="SSF51735">
    <property type="entry name" value="NAD(P)-binding Rossmann-fold domains"/>
    <property type="match status" value="1"/>
</dbReference>
<dbReference type="Pfam" id="PF00106">
    <property type="entry name" value="adh_short"/>
    <property type="match status" value="1"/>
</dbReference>
<dbReference type="EMBL" id="VOFY01000024">
    <property type="protein sequence ID" value="KAA8579429.1"/>
    <property type="molecule type" value="Genomic_DNA"/>
</dbReference>
<accession>A0A5J5CG89</accession>
<feature type="non-terminal residue" evidence="5">
    <location>
        <position position="219"/>
    </location>
</feature>
<dbReference type="GO" id="GO:0008202">
    <property type="term" value="P:steroid metabolic process"/>
    <property type="evidence" value="ECO:0007669"/>
    <property type="project" value="TreeGrafter"/>
</dbReference>
<dbReference type="Proteomes" id="UP000327493">
    <property type="component" value="Chromosome 24"/>
</dbReference>
<feature type="transmembrane region" description="Helical" evidence="4">
    <location>
        <begin position="6"/>
        <end position="28"/>
    </location>
</feature>
<dbReference type="Gene3D" id="3.40.50.720">
    <property type="entry name" value="NAD(P)-binding Rossmann-like Domain"/>
    <property type="match status" value="1"/>
</dbReference>
<evidence type="ECO:0000256" key="1">
    <source>
        <dbReference type="ARBA" id="ARBA00006484"/>
    </source>
</evidence>
<dbReference type="PANTHER" id="PTHR43313">
    <property type="entry name" value="SHORT-CHAIN DEHYDROGENASE/REDUCTASE FAMILY 9C"/>
    <property type="match status" value="1"/>
</dbReference>
<keyword evidence="4" id="KW-0812">Transmembrane</keyword>
<dbReference type="PRINTS" id="PR00081">
    <property type="entry name" value="GDHRDH"/>
</dbReference>
<name>A0A5J5CG89_9PERO</name>
<evidence type="ECO:0000313" key="6">
    <source>
        <dbReference type="Proteomes" id="UP000327493"/>
    </source>
</evidence>
<dbReference type="AlphaFoldDB" id="A0A5J5CG89"/>